<reference evidence="1" key="1">
    <citation type="submission" date="2022-01" db="EMBL/GenBank/DDBJ databases">
        <authorList>
            <person name="King R."/>
        </authorList>
    </citation>
    <scope>NUCLEOTIDE SEQUENCE</scope>
</reference>
<dbReference type="OrthoDB" id="5919228at2759"/>
<dbReference type="Proteomes" id="UP001153709">
    <property type="component" value="Chromosome 7"/>
</dbReference>
<evidence type="ECO:0000313" key="1">
    <source>
        <dbReference type="EMBL" id="CAG9838265.1"/>
    </source>
</evidence>
<dbReference type="Gene3D" id="1.10.10.60">
    <property type="entry name" value="Homeodomain-like"/>
    <property type="match status" value="1"/>
</dbReference>
<proteinExistence type="predicted"/>
<sequence>MLQAKAVEFHKRFKDGEENFTASVGWLDRWQLNISGKKVSADSSEIEPFNLKLRDLILEHGLTSDQIFNCDETGLNFRMLPTKKLATQSKQMRVDAKNE</sequence>
<accession>A0A9N9XG97</accession>
<keyword evidence="2" id="KW-1185">Reference proteome</keyword>
<name>A0A9N9XG97_DIABA</name>
<protein>
    <recommendedName>
        <fullName evidence="3">HTH CENPB-type domain-containing protein</fullName>
    </recommendedName>
</protein>
<evidence type="ECO:0008006" key="3">
    <source>
        <dbReference type="Google" id="ProtNLM"/>
    </source>
</evidence>
<dbReference type="EMBL" id="OU898282">
    <property type="protein sequence ID" value="CAG9838265.1"/>
    <property type="molecule type" value="Genomic_DNA"/>
</dbReference>
<evidence type="ECO:0000313" key="2">
    <source>
        <dbReference type="Proteomes" id="UP001153709"/>
    </source>
</evidence>
<organism evidence="1 2">
    <name type="scientific">Diabrotica balteata</name>
    <name type="common">Banded cucumber beetle</name>
    <dbReference type="NCBI Taxonomy" id="107213"/>
    <lineage>
        <taxon>Eukaryota</taxon>
        <taxon>Metazoa</taxon>
        <taxon>Ecdysozoa</taxon>
        <taxon>Arthropoda</taxon>
        <taxon>Hexapoda</taxon>
        <taxon>Insecta</taxon>
        <taxon>Pterygota</taxon>
        <taxon>Neoptera</taxon>
        <taxon>Endopterygota</taxon>
        <taxon>Coleoptera</taxon>
        <taxon>Polyphaga</taxon>
        <taxon>Cucujiformia</taxon>
        <taxon>Chrysomeloidea</taxon>
        <taxon>Chrysomelidae</taxon>
        <taxon>Galerucinae</taxon>
        <taxon>Diabroticina</taxon>
        <taxon>Diabroticites</taxon>
        <taxon>Diabrotica</taxon>
    </lineage>
</organism>
<gene>
    <name evidence="1" type="ORF">DIABBA_LOCUS11177</name>
</gene>
<dbReference type="AlphaFoldDB" id="A0A9N9XG97"/>